<dbReference type="RefSeq" id="WP_209924574.1">
    <property type="nucleotide sequence ID" value="NZ_JBEWCH010000002.1"/>
</dbReference>
<organism evidence="1 2">
    <name type="scientific">Burkholderia sola</name>
    <dbReference type="NCBI Taxonomy" id="2843302"/>
    <lineage>
        <taxon>Bacteria</taxon>
        <taxon>Pseudomonadati</taxon>
        <taxon>Pseudomonadota</taxon>
        <taxon>Betaproteobacteria</taxon>
        <taxon>Burkholderiales</taxon>
        <taxon>Burkholderiaceae</taxon>
        <taxon>Burkholderia</taxon>
        <taxon>Burkholderia cepacia complex</taxon>
    </lineage>
</organism>
<comment type="caution">
    <text evidence="1">The sequence shown here is derived from an EMBL/GenBank/DDBJ whole genome shotgun (WGS) entry which is preliminary data.</text>
</comment>
<proteinExistence type="predicted"/>
<dbReference type="SUPFAM" id="SSF53474">
    <property type="entry name" value="alpha/beta-Hydrolases"/>
    <property type="match status" value="1"/>
</dbReference>
<dbReference type="InterPro" id="IPR029058">
    <property type="entry name" value="AB_hydrolase_fold"/>
</dbReference>
<dbReference type="Proteomes" id="UP001548587">
    <property type="component" value="Unassembled WGS sequence"/>
</dbReference>
<name>A0ABV2C2W6_9BURK</name>
<sequence length="473" mass="51453">MKNGEIKEYRSIARTMIFGACITSLTLAGCSAVPDKQYQQVGFQSRSCTIDKVGRRADCPATQAGVTENNDGRVERRFSVAFLEYCELESEACKGPGQLFAPNQLHAILQKIENSNTAGEATFVAVYVHGWHHSASPDDENVKYFDHMLARYKDALSRAGQANTQVLGVYVGWRGESISTPVASVFTIANRARAADSIATSGTMASDLADIARAVQKGPTANRMIVTGHSLGGRILSRALLPTFMKTDQPLGEKTLIVTLNAAIGADAYYDLYHDSTRLAPTASTPTWLNITSRDDWTTRRTYPFAHLLGNMHPDHPGDDSSGSTIGHYPSYKTHQISFADCNAVGCGDKSRIAALLTENYWLPAPYHFFVLQYVPESLEAGANTCGLIREYPYNQNATEAMTATGICTKMVGSESPHTGRKQFPANGHLWNIEGDSTVIDTDGLQATGTPVHNATTQTNLATILVRLLYANQ</sequence>
<accession>A0ABV2C2W6</accession>
<dbReference type="EMBL" id="JBEWCH010000002">
    <property type="protein sequence ID" value="MET1473422.1"/>
    <property type="molecule type" value="Genomic_DNA"/>
</dbReference>
<keyword evidence="2" id="KW-1185">Reference proteome</keyword>
<reference evidence="1 2" key="1">
    <citation type="submission" date="2024-06" db="EMBL/GenBank/DDBJ databases">
        <title>Burkholderia sola in Mexico.</title>
        <authorList>
            <person name="Estrada P."/>
        </authorList>
    </citation>
    <scope>NUCLEOTIDE SEQUENCE [LARGE SCALE GENOMIC DNA]</scope>
    <source>
        <strain evidence="1 2">CpTa8-5</strain>
    </source>
</reference>
<evidence type="ECO:0000313" key="2">
    <source>
        <dbReference type="Proteomes" id="UP001548587"/>
    </source>
</evidence>
<protein>
    <submittedName>
        <fullName evidence="1">Uncharacterized protein</fullName>
    </submittedName>
</protein>
<evidence type="ECO:0000313" key="1">
    <source>
        <dbReference type="EMBL" id="MET1473422.1"/>
    </source>
</evidence>
<gene>
    <name evidence="1" type="ORF">ABXL37_04110</name>
</gene>
<dbReference type="Gene3D" id="3.40.50.1820">
    <property type="entry name" value="alpha/beta hydrolase"/>
    <property type="match status" value="1"/>
</dbReference>
<dbReference type="PROSITE" id="PS51257">
    <property type="entry name" value="PROKAR_LIPOPROTEIN"/>
    <property type="match status" value="1"/>
</dbReference>